<evidence type="ECO:0000313" key="4">
    <source>
        <dbReference type="Proteomes" id="UP001595824"/>
    </source>
</evidence>
<organism evidence="3 4">
    <name type="scientific">Streptomyces andamanensis</name>
    <dbReference type="NCBI Taxonomy" id="1565035"/>
    <lineage>
        <taxon>Bacteria</taxon>
        <taxon>Bacillati</taxon>
        <taxon>Actinomycetota</taxon>
        <taxon>Actinomycetes</taxon>
        <taxon>Kitasatosporales</taxon>
        <taxon>Streptomycetaceae</taxon>
        <taxon>Streptomyces</taxon>
    </lineage>
</organism>
<dbReference type="EMBL" id="JBHSDP010000029">
    <property type="protein sequence ID" value="MFC4333029.1"/>
    <property type="molecule type" value="Genomic_DNA"/>
</dbReference>
<proteinExistence type="predicted"/>
<dbReference type="NCBIfam" id="NF033748">
    <property type="entry name" value="class_F_sortase"/>
    <property type="match status" value="1"/>
</dbReference>
<dbReference type="SUPFAM" id="SSF63817">
    <property type="entry name" value="Sortase"/>
    <property type="match status" value="1"/>
</dbReference>
<comment type="caution">
    <text evidence="3">The sequence shown here is derived from an EMBL/GenBank/DDBJ whole genome shotgun (WGS) entry which is preliminary data.</text>
</comment>
<dbReference type="CDD" id="cd05829">
    <property type="entry name" value="Sortase_F"/>
    <property type="match status" value="1"/>
</dbReference>
<evidence type="ECO:0000256" key="1">
    <source>
        <dbReference type="ARBA" id="ARBA00022801"/>
    </source>
</evidence>
<name>A0ABV8TQJ1_9ACTN</name>
<evidence type="ECO:0000256" key="2">
    <source>
        <dbReference type="SAM" id="MobiDB-lite"/>
    </source>
</evidence>
<gene>
    <name evidence="3" type="ORF">ACFPC0_35780</name>
</gene>
<dbReference type="Proteomes" id="UP001595824">
    <property type="component" value="Unassembled WGS sequence"/>
</dbReference>
<dbReference type="RefSeq" id="WP_381744395.1">
    <property type="nucleotide sequence ID" value="NZ_JBHSDP010000029.1"/>
</dbReference>
<dbReference type="InterPro" id="IPR023365">
    <property type="entry name" value="Sortase_dom-sf"/>
</dbReference>
<feature type="compositionally biased region" description="Low complexity" evidence="2">
    <location>
        <begin position="56"/>
        <end position="68"/>
    </location>
</feature>
<dbReference type="InterPro" id="IPR005754">
    <property type="entry name" value="Sortase"/>
</dbReference>
<dbReference type="Gene3D" id="2.40.260.10">
    <property type="entry name" value="Sortase"/>
    <property type="match status" value="1"/>
</dbReference>
<dbReference type="InterPro" id="IPR042001">
    <property type="entry name" value="Sortase_F"/>
</dbReference>
<reference evidence="4" key="1">
    <citation type="journal article" date="2019" name="Int. J. Syst. Evol. Microbiol.">
        <title>The Global Catalogue of Microorganisms (GCM) 10K type strain sequencing project: providing services to taxonomists for standard genome sequencing and annotation.</title>
        <authorList>
            <consortium name="The Broad Institute Genomics Platform"/>
            <consortium name="The Broad Institute Genome Sequencing Center for Infectious Disease"/>
            <person name="Wu L."/>
            <person name="Ma J."/>
        </authorList>
    </citation>
    <scope>NUCLEOTIDE SEQUENCE [LARGE SCALE GENOMIC DNA]</scope>
    <source>
        <strain evidence="4">PCU 347</strain>
    </source>
</reference>
<keyword evidence="1" id="KW-0378">Hydrolase</keyword>
<keyword evidence="4" id="KW-1185">Reference proteome</keyword>
<evidence type="ECO:0000313" key="3">
    <source>
        <dbReference type="EMBL" id="MFC4333029.1"/>
    </source>
</evidence>
<feature type="region of interest" description="Disordered" evidence="2">
    <location>
        <begin position="54"/>
        <end position="85"/>
    </location>
</feature>
<dbReference type="Pfam" id="PF04203">
    <property type="entry name" value="Sortase"/>
    <property type="match status" value="1"/>
</dbReference>
<protein>
    <submittedName>
        <fullName evidence="3">Class F sortase</fullName>
    </submittedName>
</protein>
<sequence length="235" mass="24530">MAIQRPPQPDRSGTETAPPRARLRLLWPVAAVGFGLVLIHQSLGAAPVTSLRQPDRPAAIASRAPSAAQPEPSTGTDDGALPRSAPTRISIPEISVDAPFTKLSLDASGQLAPPPADDTNLVGWYQGGAAPGERGASIVVGHVDTTTGPAVFVGLDALKAGDHVDITREDGIVARFAVDAVDTFSKASFPDDEVYADTPTPELRLITCGGTFNRTSKDYESNVVVFAHLESSSQS</sequence>
<accession>A0ABV8TQJ1</accession>